<evidence type="ECO:0000313" key="1">
    <source>
        <dbReference type="EMBL" id="STX10122.1"/>
    </source>
</evidence>
<organism evidence="1 3">
    <name type="scientific">Kurthia zopfii</name>
    <dbReference type="NCBI Taxonomy" id="1650"/>
    <lineage>
        <taxon>Bacteria</taxon>
        <taxon>Bacillati</taxon>
        <taxon>Bacillota</taxon>
        <taxon>Bacilli</taxon>
        <taxon>Bacillales</taxon>
        <taxon>Caryophanaceae</taxon>
        <taxon>Kurthia</taxon>
    </lineage>
</organism>
<dbReference type="Proteomes" id="UP000294641">
    <property type="component" value="Unassembled WGS sequence"/>
</dbReference>
<reference evidence="1 3" key="1">
    <citation type="submission" date="2018-06" db="EMBL/GenBank/DDBJ databases">
        <authorList>
            <consortium name="Pathogen Informatics"/>
            <person name="Doyle S."/>
        </authorList>
    </citation>
    <scope>NUCLEOTIDE SEQUENCE [LARGE SCALE GENOMIC DNA]</scope>
    <source>
        <strain evidence="1 3">NCTC10597</strain>
    </source>
</reference>
<dbReference type="SUPFAM" id="SSF55729">
    <property type="entry name" value="Acyl-CoA N-acyltransferases (Nat)"/>
    <property type="match status" value="1"/>
</dbReference>
<evidence type="ECO:0000313" key="2">
    <source>
        <dbReference type="EMBL" id="TDR44272.1"/>
    </source>
</evidence>
<evidence type="ECO:0000313" key="4">
    <source>
        <dbReference type="Proteomes" id="UP000294641"/>
    </source>
</evidence>
<dbReference type="InterPro" id="IPR016181">
    <property type="entry name" value="Acyl_CoA_acyltransferase"/>
</dbReference>
<name>A0A8B4QBQ4_9BACL</name>
<keyword evidence="4" id="KW-1185">Reference proteome</keyword>
<dbReference type="AlphaFoldDB" id="A0A8B4QBQ4"/>
<reference evidence="2 4" key="2">
    <citation type="submission" date="2019-03" db="EMBL/GenBank/DDBJ databases">
        <title>Genomic Encyclopedia of Type Strains, Phase IV (KMG-IV): sequencing the most valuable type-strain genomes for metagenomic binning, comparative biology and taxonomic classification.</title>
        <authorList>
            <person name="Goeker M."/>
        </authorList>
    </citation>
    <scope>NUCLEOTIDE SEQUENCE [LARGE SCALE GENOMIC DNA]</scope>
    <source>
        <strain evidence="2 4">DSM 20580</strain>
    </source>
</reference>
<dbReference type="Proteomes" id="UP000254330">
    <property type="component" value="Unassembled WGS sequence"/>
</dbReference>
<gene>
    <name evidence="2" type="ORF">DFR61_101110</name>
    <name evidence="1" type="ORF">NCTC10597_01833</name>
</gene>
<evidence type="ECO:0008006" key="5">
    <source>
        <dbReference type="Google" id="ProtNLM"/>
    </source>
</evidence>
<accession>A0A8B4QBQ4</accession>
<dbReference type="EMBL" id="SNZG01000001">
    <property type="protein sequence ID" value="TDR44272.1"/>
    <property type="molecule type" value="Genomic_DNA"/>
</dbReference>
<dbReference type="Gene3D" id="3.40.630.30">
    <property type="match status" value="1"/>
</dbReference>
<dbReference type="EMBL" id="UGNP01000001">
    <property type="protein sequence ID" value="STX10122.1"/>
    <property type="molecule type" value="Genomic_DNA"/>
</dbReference>
<proteinExistence type="predicted"/>
<protein>
    <recommendedName>
        <fullName evidence="5">GNAT family N-acetyltransferase</fullName>
    </recommendedName>
</protein>
<comment type="caution">
    <text evidence="1">The sequence shown here is derived from an EMBL/GenBank/DDBJ whole genome shotgun (WGS) entry which is preliminary data.</text>
</comment>
<dbReference type="Pfam" id="PF13527">
    <property type="entry name" value="Acetyltransf_9"/>
    <property type="match status" value="1"/>
</dbReference>
<evidence type="ECO:0000313" key="3">
    <source>
        <dbReference type="Proteomes" id="UP000254330"/>
    </source>
</evidence>
<sequence length="55" mass="6406">MDIRKIEPEEYSQVLDLRSYSFQSVYNEAKLDDFLHWLNAGHAIGCFEEGELIGQ</sequence>